<name>A0A3B7RGZ9_9BACT</name>
<organism evidence="1 2">
    <name type="scientific">Hymenobacter oligotrophus</name>
    <dbReference type="NCBI Taxonomy" id="2319843"/>
    <lineage>
        <taxon>Bacteria</taxon>
        <taxon>Pseudomonadati</taxon>
        <taxon>Bacteroidota</taxon>
        <taxon>Cytophagia</taxon>
        <taxon>Cytophagales</taxon>
        <taxon>Hymenobacteraceae</taxon>
        <taxon>Hymenobacter</taxon>
    </lineage>
</organism>
<dbReference type="OrthoDB" id="9796999at2"/>
<gene>
    <name evidence="1" type="ORF">D3Y59_16315</name>
</gene>
<reference evidence="1 2" key="1">
    <citation type="submission" date="2018-09" db="EMBL/GenBank/DDBJ databases">
        <title>Hymenobacter medium sp. nov., isolated from R2A medium.</title>
        <authorList>
            <person name="Yingchao G."/>
        </authorList>
    </citation>
    <scope>NUCLEOTIDE SEQUENCE [LARGE SCALE GENOMIC DNA]</scope>
    <source>
        <strain evidence="2">sh-6</strain>
    </source>
</reference>
<evidence type="ECO:0008006" key="3">
    <source>
        <dbReference type="Google" id="ProtNLM"/>
    </source>
</evidence>
<evidence type="ECO:0000313" key="1">
    <source>
        <dbReference type="EMBL" id="AYA38476.1"/>
    </source>
</evidence>
<dbReference type="KEGG" id="hyh:D3Y59_16315"/>
<evidence type="ECO:0000313" key="2">
    <source>
        <dbReference type="Proteomes" id="UP000262802"/>
    </source>
</evidence>
<dbReference type="RefSeq" id="WP_119446010.1">
    <property type="nucleotide sequence ID" value="NZ_CP032317.1"/>
</dbReference>
<dbReference type="EMBL" id="CP032317">
    <property type="protein sequence ID" value="AYA38476.1"/>
    <property type="molecule type" value="Genomic_DNA"/>
</dbReference>
<proteinExistence type="predicted"/>
<protein>
    <recommendedName>
        <fullName evidence="3">Bacteriocin-protection protein</fullName>
    </recommendedName>
</protein>
<sequence length="201" mass="22659">MAKADLATLGEVYAANRQEWRQWLTQNHAAAAGVWLVYYKKASGRPSISWAEAVEEALCFGWIDSKANTIDEHRYKQVFTPRKPRSVWSKINKQYIERLIADGLMHPAGLRAIEVAKQNGSWTAIDSAENLEVPTDLAEALAANQAARRNFDTFSPSNRKQLLQWLLSAKRPETRARRVAEAVQMAAANQTLVQAQAQRRL</sequence>
<keyword evidence="2" id="KW-1185">Reference proteome</keyword>
<dbReference type="AlphaFoldDB" id="A0A3B7RGZ9"/>
<dbReference type="Proteomes" id="UP000262802">
    <property type="component" value="Chromosome"/>
</dbReference>
<accession>A0A3B7RGZ9</accession>
<dbReference type="Pfam" id="PF13376">
    <property type="entry name" value="OmdA"/>
    <property type="match status" value="1"/>
</dbReference>